<keyword evidence="2" id="KW-1185">Reference proteome</keyword>
<dbReference type="STRING" id="690850.Desaf_1987"/>
<dbReference type="eggNOG" id="COG4087">
    <property type="taxonomic scope" value="Bacteria"/>
</dbReference>
<dbReference type="Gene3D" id="3.40.50.1000">
    <property type="entry name" value="HAD superfamily/HAD-like"/>
    <property type="match status" value="1"/>
</dbReference>
<dbReference type="InterPro" id="IPR023214">
    <property type="entry name" value="HAD_sf"/>
</dbReference>
<dbReference type="EMBL" id="CP003221">
    <property type="protein sequence ID" value="EGJ50316.1"/>
    <property type="molecule type" value="Genomic_DNA"/>
</dbReference>
<dbReference type="SUPFAM" id="SSF56784">
    <property type="entry name" value="HAD-like"/>
    <property type="match status" value="1"/>
</dbReference>
<evidence type="ECO:0008006" key="3">
    <source>
        <dbReference type="Google" id="ProtNLM"/>
    </source>
</evidence>
<gene>
    <name evidence="1" type="ORF">Desaf_1987</name>
</gene>
<dbReference type="AlphaFoldDB" id="F3Z372"/>
<dbReference type="Proteomes" id="UP000007844">
    <property type="component" value="Chromosome"/>
</dbReference>
<proteinExistence type="predicted"/>
<name>F3Z372_DESAF</name>
<protein>
    <recommendedName>
        <fullName evidence="3">Haloacid dehalogenase domain protein hydrolase</fullName>
    </recommendedName>
</protein>
<dbReference type="InterPro" id="IPR036412">
    <property type="entry name" value="HAD-like_sf"/>
</dbReference>
<reference evidence="1 2" key="1">
    <citation type="journal article" date="2011" name="J. Bacteriol.">
        <title>Genome sequence of the mercury-methylating and pleomorphic Desulfovibrio africanus Strain Walvis Bay.</title>
        <authorList>
            <person name="Brown S.D."/>
            <person name="Wall J.D."/>
            <person name="Kucken A.M."/>
            <person name="Gilmour C.C."/>
            <person name="Podar M."/>
            <person name="Brandt C.C."/>
            <person name="Teshima H."/>
            <person name="Detter J.C."/>
            <person name="Han C.S."/>
            <person name="Land M.L."/>
            <person name="Lucas S."/>
            <person name="Han J."/>
            <person name="Pennacchio L."/>
            <person name="Nolan M."/>
            <person name="Pitluck S."/>
            <person name="Woyke T."/>
            <person name="Goodwin L."/>
            <person name="Palumbo A.V."/>
            <person name="Elias D.A."/>
        </authorList>
    </citation>
    <scope>NUCLEOTIDE SEQUENCE [LARGE SCALE GENOMIC DNA]</scope>
    <source>
        <strain evidence="1 2">Walvis Bay</strain>
    </source>
</reference>
<accession>F3Z372</accession>
<evidence type="ECO:0000313" key="1">
    <source>
        <dbReference type="EMBL" id="EGJ50316.1"/>
    </source>
</evidence>
<organism evidence="1 2">
    <name type="scientific">Desulfocurvibacter africanus subsp. africanus str. Walvis Bay</name>
    <dbReference type="NCBI Taxonomy" id="690850"/>
    <lineage>
        <taxon>Bacteria</taxon>
        <taxon>Pseudomonadati</taxon>
        <taxon>Thermodesulfobacteriota</taxon>
        <taxon>Desulfovibrionia</taxon>
        <taxon>Desulfovibrionales</taxon>
        <taxon>Desulfovibrionaceae</taxon>
        <taxon>Desulfocurvibacter</taxon>
    </lineage>
</organism>
<evidence type="ECO:0000313" key="2">
    <source>
        <dbReference type="Proteomes" id="UP000007844"/>
    </source>
</evidence>
<dbReference type="HOGENOM" id="CLU_142246_0_0_7"/>
<dbReference type="KEGG" id="daf:Desaf_1987"/>
<dbReference type="RefSeq" id="WP_014260065.1">
    <property type="nucleotide sequence ID" value="NC_016629.1"/>
</dbReference>
<sequence>MKAFDIPGLGRLELEHLVLDYNGTIARDGAVLPEAVERIAVLAQYLSVHVITADTFGSVRLQLQGLHCQVAVLAPGNQAEAKRNYIRSLGAQRCAAIGNGRNDRLMLAEAALGIAILGHECTSVAAMTAADIVAASITDGLDLLLHPLRLTATLRE</sequence>